<evidence type="ECO:0000256" key="5">
    <source>
        <dbReference type="SAM" id="Phobius"/>
    </source>
</evidence>
<keyword evidence="3 5" id="KW-1133">Transmembrane helix</keyword>
<accession>A0A4Y6V484</accession>
<keyword evidence="6" id="KW-0489">Methyltransferase</keyword>
<dbReference type="Proteomes" id="UP000317214">
    <property type="component" value="Chromosome"/>
</dbReference>
<protein>
    <submittedName>
        <fullName evidence="6">Isoprenylcysteine carboxylmethyltransferase family protein</fullName>
    </submittedName>
</protein>
<dbReference type="GO" id="GO:0032259">
    <property type="term" value="P:methylation"/>
    <property type="evidence" value="ECO:0007669"/>
    <property type="project" value="UniProtKB-KW"/>
</dbReference>
<dbReference type="RefSeq" id="WP_141492596.1">
    <property type="nucleotide sequence ID" value="NZ_CP032485.1"/>
</dbReference>
<evidence type="ECO:0000256" key="4">
    <source>
        <dbReference type="ARBA" id="ARBA00023136"/>
    </source>
</evidence>
<dbReference type="Pfam" id="PF04140">
    <property type="entry name" value="ICMT"/>
    <property type="match status" value="1"/>
</dbReference>
<reference evidence="6 7" key="1">
    <citation type="submission" date="2018-09" db="EMBL/GenBank/DDBJ databases">
        <title>The complete genome sequence of Neokomagataea tanensis NBRC 106556(T).</title>
        <authorList>
            <person name="Chua K.-O."/>
            <person name="See-Too W.-S."/>
            <person name="Hong K.-W."/>
            <person name="Yin W.-F."/>
            <person name="Chan K.-G."/>
        </authorList>
    </citation>
    <scope>NUCLEOTIDE SEQUENCE [LARGE SCALE GENOMIC DNA]</scope>
    <source>
        <strain evidence="7">AH13 \ NBRC 106556</strain>
    </source>
</reference>
<feature type="transmembrane region" description="Helical" evidence="5">
    <location>
        <begin position="67"/>
        <end position="86"/>
    </location>
</feature>
<gene>
    <name evidence="6" type="ORF">D5366_05385</name>
</gene>
<comment type="subcellular location">
    <subcellularLocation>
        <location evidence="1">Membrane</location>
        <topology evidence="1">Multi-pass membrane protein</topology>
    </subcellularLocation>
</comment>
<evidence type="ECO:0000256" key="2">
    <source>
        <dbReference type="ARBA" id="ARBA00022692"/>
    </source>
</evidence>
<dbReference type="PANTHER" id="PTHR43847">
    <property type="entry name" value="BLL3993 PROTEIN"/>
    <property type="match status" value="1"/>
</dbReference>
<dbReference type="PANTHER" id="PTHR43847:SF1">
    <property type="entry name" value="BLL3993 PROTEIN"/>
    <property type="match status" value="1"/>
</dbReference>
<keyword evidence="4 5" id="KW-0472">Membrane</keyword>
<organism evidence="6 7">
    <name type="scientific">Neokomagataea tanensis</name>
    <dbReference type="NCBI Taxonomy" id="661191"/>
    <lineage>
        <taxon>Bacteria</taxon>
        <taxon>Pseudomonadati</taxon>
        <taxon>Pseudomonadota</taxon>
        <taxon>Alphaproteobacteria</taxon>
        <taxon>Acetobacterales</taxon>
        <taxon>Acetobacteraceae</taxon>
        <taxon>Neokomagataea</taxon>
    </lineage>
</organism>
<dbReference type="InterPro" id="IPR007269">
    <property type="entry name" value="ICMT_MeTrfase"/>
</dbReference>
<dbReference type="Gene3D" id="1.20.120.1630">
    <property type="match status" value="1"/>
</dbReference>
<keyword evidence="7" id="KW-1185">Reference proteome</keyword>
<keyword evidence="2 5" id="KW-0812">Transmembrane</keyword>
<evidence type="ECO:0000256" key="1">
    <source>
        <dbReference type="ARBA" id="ARBA00004141"/>
    </source>
</evidence>
<evidence type="ECO:0000256" key="3">
    <source>
        <dbReference type="ARBA" id="ARBA00022989"/>
    </source>
</evidence>
<dbReference type="GO" id="GO:0016020">
    <property type="term" value="C:membrane"/>
    <property type="evidence" value="ECO:0007669"/>
    <property type="project" value="UniProtKB-SubCell"/>
</dbReference>
<dbReference type="EMBL" id="CP032485">
    <property type="protein sequence ID" value="QDH24753.1"/>
    <property type="molecule type" value="Genomic_DNA"/>
</dbReference>
<evidence type="ECO:0000313" key="7">
    <source>
        <dbReference type="Proteomes" id="UP000317214"/>
    </source>
</evidence>
<feature type="transmembrane region" description="Helical" evidence="5">
    <location>
        <begin position="38"/>
        <end position="60"/>
    </location>
</feature>
<dbReference type="InterPro" id="IPR052527">
    <property type="entry name" value="Metal_cation-efflux_comp"/>
</dbReference>
<evidence type="ECO:0000313" key="6">
    <source>
        <dbReference type="EMBL" id="QDH24753.1"/>
    </source>
</evidence>
<dbReference type="GO" id="GO:0004671">
    <property type="term" value="F:protein C-terminal S-isoprenylcysteine carboxyl O-methyltransferase activity"/>
    <property type="evidence" value="ECO:0007669"/>
    <property type="project" value="InterPro"/>
</dbReference>
<proteinExistence type="predicted"/>
<dbReference type="OrthoDB" id="9816156at2"/>
<sequence>MHKLAIIFVLAFSLGELGLLLKRRSGGTKGHDHSSLRLFWVILPVSIFAAFQAQSFFPALTLPQKESVLALGVVLTVSGLILRWYAIYRLGRWFTVDVALSTGQVLMRDGPYRVIRHPSYTGALLVLAGAGVLMGNAGSILLVTLPALAAFLYRIRIEEHALAHAFGPEWKDYCAKSWRLIPKLY</sequence>
<dbReference type="KEGG" id="ntn:D5366_05385"/>
<dbReference type="AlphaFoldDB" id="A0A4Y6V484"/>
<name>A0A4Y6V484_9PROT</name>
<feature type="transmembrane region" description="Helical" evidence="5">
    <location>
        <begin position="120"/>
        <end position="153"/>
    </location>
</feature>
<keyword evidence="6" id="KW-0808">Transferase</keyword>